<evidence type="ECO:0000313" key="2">
    <source>
        <dbReference type="EMBL" id="CAG7733384.1"/>
    </source>
</evidence>
<feature type="region of interest" description="Disordered" evidence="1">
    <location>
        <begin position="42"/>
        <end position="69"/>
    </location>
</feature>
<comment type="caution">
    <text evidence="2">The sequence shown here is derived from an EMBL/GenBank/DDBJ whole genome shotgun (WGS) entry which is preliminary data.</text>
</comment>
<accession>A0A8J2P6R8</accession>
<keyword evidence="3" id="KW-1185">Reference proteome</keyword>
<feature type="non-terminal residue" evidence="2">
    <location>
        <position position="1"/>
    </location>
</feature>
<evidence type="ECO:0000313" key="3">
    <source>
        <dbReference type="Proteomes" id="UP000708208"/>
    </source>
</evidence>
<organism evidence="2 3">
    <name type="scientific">Allacma fusca</name>
    <dbReference type="NCBI Taxonomy" id="39272"/>
    <lineage>
        <taxon>Eukaryota</taxon>
        <taxon>Metazoa</taxon>
        <taxon>Ecdysozoa</taxon>
        <taxon>Arthropoda</taxon>
        <taxon>Hexapoda</taxon>
        <taxon>Collembola</taxon>
        <taxon>Symphypleona</taxon>
        <taxon>Sminthuridae</taxon>
        <taxon>Allacma</taxon>
    </lineage>
</organism>
<gene>
    <name evidence="2" type="ORF">AFUS01_LOCUS21829</name>
</gene>
<evidence type="ECO:0000256" key="1">
    <source>
        <dbReference type="SAM" id="MobiDB-lite"/>
    </source>
</evidence>
<dbReference type="Proteomes" id="UP000708208">
    <property type="component" value="Unassembled WGS sequence"/>
</dbReference>
<dbReference type="EMBL" id="CAJVCH010248073">
    <property type="protein sequence ID" value="CAG7733384.1"/>
    <property type="molecule type" value="Genomic_DNA"/>
</dbReference>
<reference evidence="2" key="1">
    <citation type="submission" date="2021-06" db="EMBL/GenBank/DDBJ databases">
        <authorList>
            <person name="Hodson N. C."/>
            <person name="Mongue J. A."/>
            <person name="Jaron S. K."/>
        </authorList>
    </citation>
    <scope>NUCLEOTIDE SEQUENCE</scope>
</reference>
<feature type="non-terminal residue" evidence="2">
    <location>
        <position position="69"/>
    </location>
</feature>
<sequence>DSEMNNGCNEVDQPMSGTTLAESPSTIVDASCSDDITRQIEADGESSTHQAYSLEAVDINSDAEKQADY</sequence>
<feature type="region of interest" description="Disordered" evidence="1">
    <location>
        <begin position="1"/>
        <end position="25"/>
    </location>
</feature>
<name>A0A8J2P6R8_9HEXA</name>
<protein>
    <submittedName>
        <fullName evidence="2">Uncharacterized protein</fullName>
    </submittedName>
</protein>
<dbReference type="AlphaFoldDB" id="A0A8J2P6R8"/>
<feature type="compositionally biased region" description="Polar residues" evidence="1">
    <location>
        <begin position="15"/>
        <end position="25"/>
    </location>
</feature>
<proteinExistence type="predicted"/>